<dbReference type="PANTHER" id="PTHR13610:SF11">
    <property type="entry name" value="METHYLTRANSFERASE DOMAIN-CONTAINING PROTEIN"/>
    <property type="match status" value="1"/>
</dbReference>
<dbReference type="InterPro" id="IPR025714">
    <property type="entry name" value="Methyltranfer_dom"/>
</dbReference>
<evidence type="ECO:0000313" key="5">
    <source>
        <dbReference type="EMBL" id="RDI27426.1"/>
    </source>
</evidence>
<proteinExistence type="predicted"/>
<evidence type="ECO:0000313" key="6">
    <source>
        <dbReference type="Proteomes" id="UP000255265"/>
    </source>
</evidence>
<accession>A0A370FMD0</accession>
<keyword evidence="6" id="KW-1185">Reference proteome</keyword>
<dbReference type="GO" id="GO:0032259">
    <property type="term" value="P:methylation"/>
    <property type="evidence" value="ECO:0007669"/>
    <property type="project" value="UniProtKB-KW"/>
</dbReference>
<dbReference type="InterPro" id="IPR026170">
    <property type="entry name" value="FAM173A/B"/>
</dbReference>
<keyword evidence="3" id="KW-0949">S-adenosyl-L-methionine</keyword>
<reference evidence="5 6" key="1">
    <citation type="submission" date="2018-07" db="EMBL/GenBank/DDBJ databases">
        <title>Genomic Encyclopedia of Type Strains, Phase IV (KMG-IV): sequencing the most valuable type-strain genomes for metagenomic binning, comparative biology and taxonomic classification.</title>
        <authorList>
            <person name="Goeker M."/>
        </authorList>
    </citation>
    <scope>NUCLEOTIDE SEQUENCE [LARGE SCALE GENOMIC DNA]</scope>
    <source>
        <strain evidence="5 6">DSM 21352</strain>
    </source>
</reference>
<dbReference type="Gene3D" id="3.40.50.150">
    <property type="entry name" value="Vaccinia Virus protein VP39"/>
    <property type="match status" value="1"/>
</dbReference>
<evidence type="ECO:0000256" key="3">
    <source>
        <dbReference type="ARBA" id="ARBA00022691"/>
    </source>
</evidence>
<gene>
    <name evidence="5" type="ORF">DFR41_102463</name>
</gene>
<keyword evidence="1 5" id="KW-0489">Methyltransferase</keyword>
<dbReference type="PANTHER" id="PTHR13610">
    <property type="entry name" value="METHYLTRANSFERASE DOMAIN-CONTAINING PROTEIN"/>
    <property type="match status" value="1"/>
</dbReference>
<evidence type="ECO:0000256" key="1">
    <source>
        <dbReference type="ARBA" id="ARBA00022603"/>
    </source>
</evidence>
<protein>
    <submittedName>
        <fullName evidence="5">Methyltransferase family protein</fullName>
    </submittedName>
</protein>
<evidence type="ECO:0000256" key="2">
    <source>
        <dbReference type="ARBA" id="ARBA00022679"/>
    </source>
</evidence>
<organism evidence="5 6">
    <name type="scientific">Pseudacidovorax intermedius</name>
    <dbReference type="NCBI Taxonomy" id="433924"/>
    <lineage>
        <taxon>Bacteria</taxon>
        <taxon>Pseudomonadati</taxon>
        <taxon>Pseudomonadota</taxon>
        <taxon>Betaproteobacteria</taxon>
        <taxon>Burkholderiales</taxon>
        <taxon>Comamonadaceae</taxon>
        <taxon>Pseudacidovorax</taxon>
    </lineage>
</organism>
<dbReference type="EMBL" id="QQAV01000002">
    <property type="protein sequence ID" value="RDI27426.1"/>
    <property type="molecule type" value="Genomic_DNA"/>
</dbReference>
<comment type="caution">
    <text evidence="5">The sequence shown here is derived from an EMBL/GenBank/DDBJ whole genome shotgun (WGS) entry which is preliminary data.</text>
</comment>
<keyword evidence="2 5" id="KW-0808">Transferase</keyword>
<name>A0A370FMD0_9BURK</name>
<sequence length="243" mass="26291">MVAAERLAQAIVRMAALRSDDHLLDLGTAEGRVVVAAALAGARATGVETEPELLNRARQRAAQAGVADRVVFREEDLLRTRLTGASIVVMHLPPESQQQLRPALLRLAPGTRVISDTDGLSGWPAEQTQTVELLDRSPGRLRTQRIFLWRVPAPVDGAWCAPGGFQLSFRQSMLAYQATFARGAGTPVQWRGRIDGASLPPPVGGQLRPWLIWSDGQLLVRRGIPGLPDGIRLLRRPAAGCPS</sequence>
<dbReference type="Pfam" id="PF13847">
    <property type="entry name" value="Methyltransf_31"/>
    <property type="match status" value="1"/>
</dbReference>
<dbReference type="Proteomes" id="UP000255265">
    <property type="component" value="Unassembled WGS sequence"/>
</dbReference>
<dbReference type="AlphaFoldDB" id="A0A370FMD0"/>
<dbReference type="SUPFAM" id="SSF53335">
    <property type="entry name" value="S-adenosyl-L-methionine-dependent methyltransferases"/>
    <property type="match status" value="1"/>
</dbReference>
<feature type="domain" description="Methyltransferase" evidence="4">
    <location>
        <begin position="19"/>
        <end position="79"/>
    </location>
</feature>
<evidence type="ECO:0000259" key="4">
    <source>
        <dbReference type="Pfam" id="PF13847"/>
    </source>
</evidence>
<dbReference type="InterPro" id="IPR029063">
    <property type="entry name" value="SAM-dependent_MTases_sf"/>
</dbReference>
<dbReference type="GO" id="GO:0016279">
    <property type="term" value="F:protein-lysine N-methyltransferase activity"/>
    <property type="evidence" value="ECO:0007669"/>
    <property type="project" value="InterPro"/>
</dbReference>